<evidence type="ECO:0000313" key="4">
    <source>
        <dbReference type="Proteomes" id="UP000552683"/>
    </source>
</evidence>
<evidence type="ECO:0000313" key="3">
    <source>
        <dbReference type="EMBL" id="MBC2882876.1"/>
    </source>
</evidence>
<name>A0A842J4U5_9BACT</name>
<keyword evidence="2" id="KW-0732">Signal</keyword>
<dbReference type="AlphaFoldDB" id="A0A842J4U5"/>
<sequence>MLKIFLIVLFASFLNAHSLKGFAKQDGEFIEIKSYFYGNSPCKNCPVSFIKDGTRIGGAQTDENGFARAKIPADEFEILIDGGLAHEKRIKFTANKDELKSAGSNASNDVSKVKFDESEEDFWAYALKFILAFLGIGLFFGGIYLVKRGK</sequence>
<evidence type="ECO:0008006" key="5">
    <source>
        <dbReference type="Google" id="ProtNLM"/>
    </source>
</evidence>
<comment type="caution">
    <text evidence="3">The sequence shown here is derived from an EMBL/GenBank/DDBJ whole genome shotgun (WGS) entry which is preliminary data.</text>
</comment>
<accession>A0A842J4U5</accession>
<organism evidence="3 4">
    <name type="scientific">Campylobacter massiliensis</name>
    <dbReference type="NCBI Taxonomy" id="2762557"/>
    <lineage>
        <taxon>Bacteria</taxon>
        <taxon>Pseudomonadati</taxon>
        <taxon>Campylobacterota</taxon>
        <taxon>Epsilonproteobacteria</taxon>
        <taxon>Campylobacterales</taxon>
        <taxon>Campylobacteraceae</taxon>
        <taxon>Campylobacter</taxon>
    </lineage>
</organism>
<dbReference type="EMBL" id="JACLZK010000001">
    <property type="protein sequence ID" value="MBC2882876.1"/>
    <property type="molecule type" value="Genomic_DNA"/>
</dbReference>
<feature type="signal peptide" evidence="2">
    <location>
        <begin position="1"/>
        <end position="23"/>
    </location>
</feature>
<protein>
    <recommendedName>
        <fullName evidence="5">Co/Ni ABC transporter CbiKLMQO, membrane protein CbiL</fullName>
    </recommendedName>
</protein>
<reference evidence="3 4" key="1">
    <citation type="submission" date="2020-08" db="EMBL/GenBank/DDBJ databases">
        <title>Complete genome and description of Campylobacter massiliensis Marseille-Q3452 sp. nov.</title>
        <authorList>
            <person name="Antezack A."/>
        </authorList>
    </citation>
    <scope>NUCLEOTIDE SEQUENCE [LARGE SCALE GENOMIC DNA]</scope>
    <source>
        <strain evidence="3 4">Marseille-Q3452</strain>
    </source>
</reference>
<evidence type="ECO:0000256" key="1">
    <source>
        <dbReference type="SAM" id="Phobius"/>
    </source>
</evidence>
<keyword evidence="1" id="KW-0812">Transmembrane</keyword>
<keyword evidence="4" id="KW-1185">Reference proteome</keyword>
<proteinExistence type="predicted"/>
<feature type="chain" id="PRO_5032922044" description="Co/Ni ABC transporter CbiKLMQO, membrane protein CbiL" evidence="2">
    <location>
        <begin position="24"/>
        <end position="150"/>
    </location>
</feature>
<keyword evidence="1" id="KW-0472">Membrane</keyword>
<feature type="transmembrane region" description="Helical" evidence="1">
    <location>
        <begin position="122"/>
        <end position="146"/>
    </location>
</feature>
<gene>
    <name evidence="3" type="ORF">H7R39_06340</name>
</gene>
<keyword evidence="1" id="KW-1133">Transmembrane helix</keyword>
<dbReference type="Proteomes" id="UP000552683">
    <property type="component" value="Unassembled WGS sequence"/>
</dbReference>
<evidence type="ECO:0000256" key="2">
    <source>
        <dbReference type="SAM" id="SignalP"/>
    </source>
</evidence>
<dbReference type="RefSeq" id="WP_185898429.1">
    <property type="nucleotide sequence ID" value="NZ_JACLZK010000001.1"/>
</dbReference>